<dbReference type="Proteomes" id="UP000070133">
    <property type="component" value="Unassembled WGS sequence"/>
</dbReference>
<keyword evidence="5 8" id="KW-0732">Signal</keyword>
<dbReference type="STRING" id="321146.A0A139H7Q7"/>
<proteinExistence type="inferred from homology"/>
<comment type="catalytic activity">
    <reaction evidence="1">
        <text>Hydrolysis of terminal non-reducing alpha-L-arabinofuranoside residues in alpha-L-arabinosides.</text>
        <dbReference type="EC" id="3.2.1.55"/>
    </reaction>
</comment>
<reference evidence="10 11" key="1">
    <citation type="submission" date="2015-07" db="EMBL/GenBank/DDBJ databases">
        <title>Comparative genomics of the Sigatoka disease complex on banana suggests a link between parallel evolutionary changes in Pseudocercospora fijiensis and Pseudocercospora eumusae and increased virulence on the banana host.</title>
        <authorList>
            <person name="Chang T.-C."/>
            <person name="Salvucci A."/>
            <person name="Crous P.W."/>
            <person name="Stergiopoulos I."/>
        </authorList>
    </citation>
    <scope>NUCLEOTIDE SEQUENCE [LARGE SCALE GENOMIC DNA]</scope>
    <source>
        <strain evidence="10 11">CBS 114824</strain>
    </source>
</reference>
<dbReference type="AlphaFoldDB" id="A0A139H7Q7"/>
<dbReference type="SUPFAM" id="SSF49785">
    <property type="entry name" value="Galactose-binding domain-like"/>
    <property type="match status" value="1"/>
</dbReference>
<dbReference type="UniPathway" id="UPA00667"/>
<evidence type="ECO:0000313" key="10">
    <source>
        <dbReference type="EMBL" id="KXS98487.1"/>
    </source>
</evidence>
<organism evidence="10 11">
    <name type="scientific">Pseudocercospora eumusae</name>
    <dbReference type="NCBI Taxonomy" id="321146"/>
    <lineage>
        <taxon>Eukaryota</taxon>
        <taxon>Fungi</taxon>
        <taxon>Dikarya</taxon>
        <taxon>Ascomycota</taxon>
        <taxon>Pezizomycotina</taxon>
        <taxon>Dothideomycetes</taxon>
        <taxon>Dothideomycetidae</taxon>
        <taxon>Mycosphaerellales</taxon>
        <taxon>Mycosphaerellaceae</taxon>
        <taxon>Pseudocercospora</taxon>
    </lineage>
</organism>
<dbReference type="Pfam" id="PF22848">
    <property type="entry name" value="ASD1_dom"/>
    <property type="match status" value="1"/>
</dbReference>
<dbReference type="GO" id="GO:0046373">
    <property type="term" value="P:L-arabinose metabolic process"/>
    <property type="evidence" value="ECO:0007669"/>
    <property type="project" value="InterPro"/>
</dbReference>
<dbReference type="EMBL" id="LFZN01000112">
    <property type="protein sequence ID" value="KXS98487.1"/>
    <property type="molecule type" value="Genomic_DNA"/>
</dbReference>
<dbReference type="InterPro" id="IPR008979">
    <property type="entry name" value="Galactose-bd-like_sf"/>
</dbReference>
<accession>A0A139H7Q7</accession>
<name>A0A139H7Q7_9PEZI</name>
<dbReference type="PANTHER" id="PTHR31776">
    <property type="entry name" value="ALPHA-L-ARABINOFURANOSIDASE 1"/>
    <property type="match status" value="1"/>
</dbReference>
<dbReference type="OrthoDB" id="406864at2759"/>
<evidence type="ECO:0000256" key="1">
    <source>
        <dbReference type="ARBA" id="ARBA00001462"/>
    </source>
</evidence>
<feature type="chain" id="PRO_5007806459" description="non-reducing end alpha-L-arabinofuranosidase" evidence="8">
    <location>
        <begin position="20"/>
        <end position="675"/>
    </location>
</feature>
<evidence type="ECO:0000256" key="6">
    <source>
        <dbReference type="ARBA" id="ARBA00022801"/>
    </source>
</evidence>
<dbReference type="InterPro" id="IPR051563">
    <property type="entry name" value="Glycosyl_Hydrolase_51"/>
</dbReference>
<evidence type="ECO:0000256" key="8">
    <source>
        <dbReference type="SAM" id="SignalP"/>
    </source>
</evidence>
<keyword evidence="6" id="KW-0378">Hydrolase</keyword>
<dbReference type="InterPro" id="IPR017853">
    <property type="entry name" value="GH"/>
</dbReference>
<evidence type="ECO:0000256" key="5">
    <source>
        <dbReference type="ARBA" id="ARBA00022729"/>
    </source>
</evidence>
<evidence type="ECO:0000256" key="7">
    <source>
        <dbReference type="ARBA" id="ARBA00023180"/>
    </source>
</evidence>
<dbReference type="GO" id="GO:0046556">
    <property type="term" value="F:alpha-L-arabinofuranosidase activity"/>
    <property type="evidence" value="ECO:0007669"/>
    <property type="project" value="UniProtKB-EC"/>
</dbReference>
<dbReference type="Pfam" id="PF06964">
    <property type="entry name" value="Alpha-L-AF_C"/>
    <property type="match status" value="1"/>
</dbReference>
<dbReference type="SUPFAM" id="SSF51445">
    <property type="entry name" value="(Trans)glycosidases"/>
    <property type="match status" value="1"/>
</dbReference>
<dbReference type="Gene3D" id="2.60.120.260">
    <property type="entry name" value="Galactose-binding domain-like"/>
    <property type="match status" value="1"/>
</dbReference>
<dbReference type="GO" id="GO:0031222">
    <property type="term" value="P:arabinan catabolic process"/>
    <property type="evidence" value="ECO:0007669"/>
    <property type="project" value="UniProtKB-UniPathway"/>
</dbReference>
<keyword evidence="7" id="KW-0325">Glycoprotein</keyword>
<dbReference type="Gene3D" id="3.20.20.80">
    <property type="entry name" value="Glycosidases"/>
    <property type="match status" value="1"/>
</dbReference>
<comment type="caution">
    <text evidence="10">The sequence shown here is derived from an EMBL/GenBank/DDBJ whole genome shotgun (WGS) entry which is preliminary data.</text>
</comment>
<feature type="domain" description="Alpha-L-arabinofuranosidase C-terminal" evidence="9">
    <location>
        <begin position="484"/>
        <end position="652"/>
    </location>
</feature>
<feature type="signal peptide" evidence="8">
    <location>
        <begin position="1"/>
        <end position="19"/>
    </location>
</feature>
<sequence length="675" mass="73896">MAVLKRLAALTASIGTALAQQGYNNATPSVSVTVKSSGGNATSPYQYGLMFEDINYSGDGGVYAELVQNRAFQGDGIFPSNLSFWSAVGDAQLSLLNLSTPVSSALPTSMRVNGTGSGIGFANEGFWGFPVYTGWKYSGSFWVHGSFDGNITINLQSAFEGYSNKSWAQASVSVASTADAWTQYNYTLRPPESAPNSNNTLVFTWDASAGSCLDFSLISLFPPTYNNRENGLRIDLMEAMGDLKPSFFRAPGGNNVEGLQSPYWWNWTETIGPLQDRPGYPGTWEYLNTNGLGLIEYMLWAKDLGMEPVLAIWAGLWLDKEVVPEDSLGPYIQSALDELEFLTGSTTTPWGSKRATLGYPEPFPIKFVEVGNEDSLSGGKESYAAYRFKAFYDAITPLYPNITLISSYYNVYEPSGTPELPGAAGDYHEYALPVTMSSQFSQFDNYTSAHPLLLGEFAVVEPDGYNRSEVTWEPGAPRAFTPFWYGSVAEAIYLLGAVERNADKVLGAAYAPMFQNLNRWQWIPNLISFDADPKHTTRSTSWHVVKLLSGLRLTEILPMENATFGPMYYVAGRSRDRGSWGLKAVVYNSTGEVAFQVGFEDMLEAGRVGMLTWLTAPFNSSQPIGGSVVEWHTEAIESGEGGAFGFSLPPYSVAVLEVKTPEGYDCGAWKGHKKW</sequence>
<evidence type="ECO:0000256" key="4">
    <source>
        <dbReference type="ARBA" id="ARBA00012670"/>
    </source>
</evidence>
<evidence type="ECO:0000256" key="3">
    <source>
        <dbReference type="ARBA" id="ARBA00007186"/>
    </source>
</evidence>
<dbReference type="SMART" id="SM00813">
    <property type="entry name" value="Alpha-L-AF_C"/>
    <property type="match status" value="1"/>
</dbReference>
<dbReference type="PANTHER" id="PTHR31776:SF0">
    <property type="entry name" value="ALPHA-L-ARABINOFURANOSIDASE 1"/>
    <property type="match status" value="1"/>
</dbReference>
<dbReference type="EC" id="3.2.1.55" evidence="4"/>
<evidence type="ECO:0000259" key="9">
    <source>
        <dbReference type="SMART" id="SM00813"/>
    </source>
</evidence>
<evidence type="ECO:0000313" key="11">
    <source>
        <dbReference type="Proteomes" id="UP000070133"/>
    </source>
</evidence>
<protein>
    <recommendedName>
        <fullName evidence="4">non-reducing end alpha-L-arabinofuranosidase</fullName>
        <ecNumber evidence="4">3.2.1.55</ecNumber>
    </recommendedName>
</protein>
<comment type="similarity">
    <text evidence="3">Belongs to the glycosyl hydrolase 51 family.</text>
</comment>
<evidence type="ECO:0000256" key="2">
    <source>
        <dbReference type="ARBA" id="ARBA00004834"/>
    </source>
</evidence>
<dbReference type="InterPro" id="IPR055235">
    <property type="entry name" value="ASD1_cat"/>
</dbReference>
<gene>
    <name evidence="10" type="ORF">AC578_2608</name>
</gene>
<comment type="pathway">
    <text evidence="2">Glycan metabolism; L-arabinan degradation.</text>
</comment>
<keyword evidence="11" id="KW-1185">Reference proteome</keyword>
<dbReference type="InterPro" id="IPR010720">
    <property type="entry name" value="Alpha-L-AF_C"/>
</dbReference>